<reference evidence="2" key="2">
    <citation type="submission" date="2015-06" db="UniProtKB">
        <authorList>
            <consortium name="EnsemblPlants"/>
        </authorList>
    </citation>
    <scope>IDENTIFICATION</scope>
    <source>
        <strain evidence="2">DM1-3 516 R44</strain>
    </source>
</reference>
<name>M1DXT6_SOLTU</name>
<evidence type="ECO:0000313" key="3">
    <source>
        <dbReference type="Proteomes" id="UP000011115"/>
    </source>
</evidence>
<dbReference type="PaxDb" id="4113-PGSC0003DMT400096150"/>
<dbReference type="Gramene" id="PGSC0003DMT400096150">
    <property type="protein sequence ID" value="PGSC0003DMT400096150"/>
    <property type="gene ID" value="PGSC0003DMG400045721"/>
</dbReference>
<organism evidence="2 3">
    <name type="scientific">Solanum tuberosum</name>
    <name type="common">Potato</name>
    <dbReference type="NCBI Taxonomy" id="4113"/>
    <lineage>
        <taxon>Eukaryota</taxon>
        <taxon>Viridiplantae</taxon>
        <taxon>Streptophyta</taxon>
        <taxon>Embryophyta</taxon>
        <taxon>Tracheophyta</taxon>
        <taxon>Spermatophyta</taxon>
        <taxon>Magnoliopsida</taxon>
        <taxon>eudicotyledons</taxon>
        <taxon>Gunneridae</taxon>
        <taxon>Pentapetalae</taxon>
        <taxon>asterids</taxon>
        <taxon>lamiids</taxon>
        <taxon>Solanales</taxon>
        <taxon>Solanaceae</taxon>
        <taxon>Solanoideae</taxon>
        <taxon>Solaneae</taxon>
        <taxon>Solanum</taxon>
    </lineage>
</organism>
<dbReference type="EnsemblPlants" id="PGSC0003DMT400096150">
    <property type="protein sequence ID" value="PGSC0003DMT400096150"/>
    <property type="gene ID" value="PGSC0003DMG400045721"/>
</dbReference>
<evidence type="ECO:0000256" key="1">
    <source>
        <dbReference type="SAM" id="MobiDB-lite"/>
    </source>
</evidence>
<evidence type="ECO:0008006" key="4">
    <source>
        <dbReference type="Google" id="ProtNLM"/>
    </source>
</evidence>
<feature type="compositionally biased region" description="Polar residues" evidence="1">
    <location>
        <begin position="51"/>
        <end position="71"/>
    </location>
</feature>
<evidence type="ECO:0000313" key="2">
    <source>
        <dbReference type="EnsemblPlants" id="PGSC0003DMT400096150"/>
    </source>
</evidence>
<dbReference type="Proteomes" id="UP000011115">
    <property type="component" value="Unassembled WGS sequence"/>
</dbReference>
<keyword evidence="3" id="KW-1185">Reference proteome</keyword>
<dbReference type="InParanoid" id="M1DXT6"/>
<feature type="region of interest" description="Disordered" evidence="1">
    <location>
        <begin position="1"/>
        <end position="114"/>
    </location>
</feature>
<accession>M1DXT6</accession>
<reference evidence="3" key="1">
    <citation type="journal article" date="2011" name="Nature">
        <title>Genome sequence and analysis of the tuber crop potato.</title>
        <authorList>
            <consortium name="The Potato Genome Sequencing Consortium"/>
        </authorList>
    </citation>
    <scope>NUCLEOTIDE SEQUENCE [LARGE SCALE GENOMIC DNA]</scope>
    <source>
        <strain evidence="3">cv. DM1-3 516 R44</strain>
    </source>
</reference>
<protein>
    <recommendedName>
        <fullName evidence="4">Polyprotein protein</fullName>
    </recommendedName>
</protein>
<dbReference type="AlphaFoldDB" id="M1DXT6"/>
<dbReference type="HOGENOM" id="CLU_029307_11_0_1"/>
<proteinExistence type="predicted"/>
<sequence length="114" mass="11507">MAGEGGAPATSEIPPTTTGDVQMGDAVDRASDAEIDEDLAAAHEREEEDNSFGNLSSLVENIVQSATQTSPGEKPTAALTGPGTVALTEVTPGTDAHTQTADQRTDVPTGGKAT</sequence>